<feature type="transmembrane region" description="Helical" evidence="1">
    <location>
        <begin position="141"/>
        <end position="158"/>
    </location>
</feature>
<feature type="transmembrane region" description="Helical" evidence="1">
    <location>
        <begin position="97"/>
        <end position="120"/>
    </location>
</feature>
<protein>
    <recommendedName>
        <fullName evidence="4">O-antigen polysaccharide polymerase Wzy</fullName>
    </recommendedName>
</protein>
<proteinExistence type="predicted"/>
<dbReference type="EMBL" id="JAENIJ010000014">
    <property type="protein sequence ID" value="MBK1882853.1"/>
    <property type="molecule type" value="Genomic_DNA"/>
</dbReference>
<evidence type="ECO:0008006" key="4">
    <source>
        <dbReference type="Google" id="ProtNLM"/>
    </source>
</evidence>
<feature type="transmembrane region" description="Helical" evidence="1">
    <location>
        <begin position="428"/>
        <end position="447"/>
    </location>
</feature>
<dbReference type="Proteomes" id="UP000603141">
    <property type="component" value="Unassembled WGS sequence"/>
</dbReference>
<keyword evidence="1" id="KW-1133">Transmembrane helix</keyword>
<evidence type="ECO:0000313" key="2">
    <source>
        <dbReference type="EMBL" id="MBK1882853.1"/>
    </source>
</evidence>
<feature type="transmembrane region" description="Helical" evidence="1">
    <location>
        <begin position="30"/>
        <end position="47"/>
    </location>
</feature>
<feature type="transmembrane region" description="Helical" evidence="1">
    <location>
        <begin position="59"/>
        <end position="77"/>
    </location>
</feature>
<gene>
    <name evidence="2" type="ORF">JIN85_10530</name>
</gene>
<feature type="transmembrane region" description="Helical" evidence="1">
    <location>
        <begin position="404"/>
        <end position="422"/>
    </location>
</feature>
<name>A0A934S6P6_9BACT</name>
<comment type="caution">
    <text evidence="2">The sequence shown here is derived from an EMBL/GenBank/DDBJ whole genome shotgun (WGS) entry which is preliminary data.</text>
</comment>
<keyword evidence="1" id="KW-0472">Membrane</keyword>
<dbReference type="RefSeq" id="WP_200270382.1">
    <property type="nucleotide sequence ID" value="NZ_JAENIJ010000014.1"/>
</dbReference>
<keyword evidence="1" id="KW-0812">Transmembrane</keyword>
<dbReference type="AlphaFoldDB" id="A0A934S6P6"/>
<keyword evidence="3" id="KW-1185">Reference proteome</keyword>
<reference evidence="2" key="1">
    <citation type="submission" date="2021-01" db="EMBL/GenBank/DDBJ databases">
        <title>Modified the classification status of verrucomicrobia.</title>
        <authorList>
            <person name="Feng X."/>
        </authorList>
    </citation>
    <scope>NUCLEOTIDE SEQUENCE</scope>
    <source>
        <strain evidence="2">KCTC 22041</strain>
    </source>
</reference>
<evidence type="ECO:0000256" key="1">
    <source>
        <dbReference type="SAM" id="Phobius"/>
    </source>
</evidence>
<feature type="transmembrane region" description="Helical" evidence="1">
    <location>
        <begin position="209"/>
        <end position="231"/>
    </location>
</feature>
<evidence type="ECO:0000313" key="3">
    <source>
        <dbReference type="Proteomes" id="UP000603141"/>
    </source>
</evidence>
<feature type="transmembrane region" description="Helical" evidence="1">
    <location>
        <begin position="178"/>
        <end position="197"/>
    </location>
</feature>
<sequence>MWKLISSNPFRLAFYFLMWVFAALTARELWTLLLTLPAFLIVIYNVIQIRSKNLSTDDMLWFCMMMFFVVSPCQSINDGYFSSLAPAGNKVQYKLPEMYAAMGIVLIWLLGFTFGNARFFAPKKTKKQRIARNVRMYNTDIYLLLISGFIGTVGYIFFSGGLGNVLASRRHKESVEIVAYGFLAAQVTSTILISVIVNKSWKFDWGFLLRSGQIIILLICYALMFLCLNIWNCPRFIFLGSWLPVAFALFGGKVNYKTSYIALFIGIIIVMPILSITSRSGTDALNDLTFGRSGGSAFQVQEVDLFDTLVHAVYITKKDGFMWGANITAILLFFVPRNFWHQKPIVGGLVVGNDLHDHFGAGTPNLSFFIGGDAYLDFGYIGVAVIAVLVGVIWARVRHMEIRYLGINVPDLVLLGFIPILVRGPVGAIIGYLVCMICCLFLLYTFFKGRMLAMGETPVVRRRKA</sequence>
<organism evidence="2 3">
    <name type="scientific">Luteolibacter pohnpeiensis</name>
    <dbReference type="NCBI Taxonomy" id="454153"/>
    <lineage>
        <taxon>Bacteria</taxon>
        <taxon>Pseudomonadati</taxon>
        <taxon>Verrucomicrobiota</taxon>
        <taxon>Verrucomicrobiia</taxon>
        <taxon>Verrucomicrobiales</taxon>
        <taxon>Verrucomicrobiaceae</taxon>
        <taxon>Luteolibacter</taxon>
    </lineage>
</organism>
<feature type="transmembrane region" description="Helical" evidence="1">
    <location>
        <begin position="261"/>
        <end position="278"/>
    </location>
</feature>
<accession>A0A934S6P6</accession>
<feature type="transmembrane region" description="Helical" evidence="1">
    <location>
        <begin position="378"/>
        <end position="397"/>
    </location>
</feature>
<feature type="transmembrane region" description="Helical" evidence="1">
    <location>
        <begin position="7"/>
        <end position="24"/>
    </location>
</feature>